<dbReference type="Gene3D" id="3.40.50.2000">
    <property type="entry name" value="Glycogen Phosphorylase B"/>
    <property type="match status" value="2"/>
</dbReference>
<gene>
    <name evidence="3" type="ORF">SNR37_001370</name>
</gene>
<name>A0ABU7G9R1_9ALTE</name>
<dbReference type="EMBL" id="JAYDYW010000017">
    <property type="protein sequence ID" value="MEE1676043.1"/>
    <property type="molecule type" value="Genomic_DNA"/>
</dbReference>
<evidence type="ECO:0000256" key="2">
    <source>
        <dbReference type="ARBA" id="ARBA00022679"/>
    </source>
</evidence>
<keyword evidence="1 3" id="KW-0328">Glycosyltransferase</keyword>
<proteinExistence type="predicted"/>
<dbReference type="Proteomes" id="UP001310248">
    <property type="component" value="Unassembled WGS sequence"/>
</dbReference>
<dbReference type="InterPro" id="IPR002201">
    <property type="entry name" value="Glyco_trans_9"/>
</dbReference>
<dbReference type="RefSeq" id="WP_329776784.1">
    <property type="nucleotide sequence ID" value="NZ_JAYDYW010000017.1"/>
</dbReference>
<evidence type="ECO:0000256" key="1">
    <source>
        <dbReference type="ARBA" id="ARBA00022676"/>
    </source>
</evidence>
<dbReference type="InterPro" id="IPR051199">
    <property type="entry name" value="LPS_LOS_Heptosyltrfase"/>
</dbReference>
<evidence type="ECO:0000313" key="3">
    <source>
        <dbReference type="EMBL" id="MEE1676043.1"/>
    </source>
</evidence>
<sequence length="349" mass="38502">MTKQQTTLKVCILRLSAIGDVCNALAVVQQLQHSYQHVDITWVCGKAEAQLLAAFSNIKLVVYDKKDGLKGMLAIKRELKSQQFDVLLHMQAALRASLLSCCIRAKRRIGFDKGRAKDGQWLFTNEKIAAANSAHVLDGFLQFLLPLGVAIQAPSWQVPFSQADQQTAKQLLGGSGKHIVICPAASKAYKNWTLQGYAGIAQYALKQGYQVSLIGSPASNEVALSEQVNQACQGKLNNLCGKTNLSQLWALIAQADLLISPDTGPAHMAVAANTPVLGLYAHHNPQRTGPYNYRDYVVSVWQQLIEKEQGKPAAQLSWRTRVKDPNAMQYITLDAVIEMFEFIKKEQQL</sequence>
<reference evidence="4" key="1">
    <citation type="submission" date="2023-07" db="EMBL/GenBank/DDBJ databases">
        <title>Draft genome sequence of Agarivorans aestuarii strain ZMCS4, a CAZymes producing bacteria isolated from the marine brown algae Clodostephus spongiosus.</title>
        <authorList>
            <person name="Lorente B."/>
            <person name="Cabral C."/>
            <person name="Frias J."/>
            <person name="Faria J."/>
            <person name="Toubarro D."/>
        </authorList>
    </citation>
    <scope>NUCLEOTIDE SEQUENCE [LARGE SCALE GENOMIC DNA]</scope>
    <source>
        <strain evidence="4">ZMCS4</strain>
    </source>
</reference>
<dbReference type="PANTHER" id="PTHR30160">
    <property type="entry name" value="TETRAACYLDISACCHARIDE 4'-KINASE-RELATED"/>
    <property type="match status" value="1"/>
</dbReference>
<dbReference type="Pfam" id="PF01075">
    <property type="entry name" value="Glyco_transf_9"/>
    <property type="match status" value="1"/>
</dbReference>
<accession>A0ABU7G9R1</accession>
<keyword evidence="4" id="KW-1185">Reference proteome</keyword>
<dbReference type="GO" id="GO:0016757">
    <property type="term" value="F:glycosyltransferase activity"/>
    <property type="evidence" value="ECO:0007669"/>
    <property type="project" value="UniProtKB-KW"/>
</dbReference>
<evidence type="ECO:0000313" key="4">
    <source>
        <dbReference type="Proteomes" id="UP001310248"/>
    </source>
</evidence>
<dbReference type="EC" id="2.4.-.-" evidence="3"/>
<dbReference type="CDD" id="cd03789">
    <property type="entry name" value="GT9_LPS_heptosyltransferase"/>
    <property type="match status" value="1"/>
</dbReference>
<comment type="caution">
    <text evidence="3">The sequence shown here is derived from an EMBL/GenBank/DDBJ whole genome shotgun (WGS) entry which is preliminary data.</text>
</comment>
<dbReference type="SUPFAM" id="SSF53756">
    <property type="entry name" value="UDP-Glycosyltransferase/glycogen phosphorylase"/>
    <property type="match status" value="1"/>
</dbReference>
<dbReference type="PANTHER" id="PTHR30160:SF21">
    <property type="entry name" value="LIPOPOLYSACCHARIDE CORE HEPTOSYLTRANSFERASE OPSX"/>
    <property type="match status" value="1"/>
</dbReference>
<keyword evidence="2 3" id="KW-0808">Transferase</keyword>
<protein>
    <submittedName>
        <fullName evidence="3">Glycosyltransferase family 9 protein</fullName>
        <ecNumber evidence="3">2.4.-.-</ecNumber>
    </submittedName>
</protein>
<organism evidence="3 4">
    <name type="scientific">Agarivorans aestuarii</name>
    <dbReference type="NCBI Taxonomy" id="1563703"/>
    <lineage>
        <taxon>Bacteria</taxon>
        <taxon>Pseudomonadati</taxon>
        <taxon>Pseudomonadota</taxon>
        <taxon>Gammaproteobacteria</taxon>
        <taxon>Alteromonadales</taxon>
        <taxon>Alteromonadaceae</taxon>
        <taxon>Agarivorans</taxon>
    </lineage>
</organism>